<reference evidence="6" key="1">
    <citation type="submission" date="2022-03" db="EMBL/GenBank/DDBJ databases">
        <title>A functionally conserved STORR gene fusion in Papaver species that diverged 16.8 million years ago.</title>
        <authorList>
            <person name="Catania T."/>
        </authorList>
    </citation>
    <scope>NUCLEOTIDE SEQUENCE</scope>
    <source>
        <strain evidence="6">S-191538</strain>
    </source>
</reference>
<feature type="non-terminal residue" evidence="6">
    <location>
        <position position="1"/>
    </location>
</feature>
<evidence type="ECO:0000256" key="4">
    <source>
        <dbReference type="ARBA" id="ARBA00022989"/>
    </source>
</evidence>
<proteinExistence type="inferred from homology"/>
<comment type="similarity">
    <text evidence="2">Belongs to the CDC50/LEM3 family.</text>
</comment>
<feature type="non-terminal residue" evidence="6">
    <location>
        <position position="122"/>
    </location>
</feature>
<dbReference type="Proteomes" id="UP001177140">
    <property type="component" value="Unassembled WGS sequence"/>
</dbReference>
<evidence type="ECO:0000256" key="5">
    <source>
        <dbReference type="ARBA" id="ARBA00023136"/>
    </source>
</evidence>
<organism evidence="6 7">
    <name type="scientific">Papaver nudicaule</name>
    <name type="common">Iceland poppy</name>
    <dbReference type="NCBI Taxonomy" id="74823"/>
    <lineage>
        <taxon>Eukaryota</taxon>
        <taxon>Viridiplantae</taxon>
        <taxon>Streptophyta</taxon>
        <taxon>Embryophyta</taxon>
        <taxon>Tracheophyta</taxon>
        <taxon>Spermatophyta</taxon>
        <taxon>Magnoliopsida</taxon>
        <taxon>Ranunculales</taxon>
        <taxon>Papaveraceae</taxon>
        <taxon>Papaveroideae</taxon>
        <taxon>Papaver</taxon>
    </lineage>
</organism>
<comment type="subcellular location">
    <subcellularLocation>
        <location evidence="1">Membrane</location>
    </subcellularLocation>
</comment>
<gene>
    <name evidence="6" type="ORF">MKW94_030903</name>
</gene>
<keyword evidence="3" id="KW-0812">Transmembrane</keyword>
<evidence type="ECO:0000256" key="3">
    <source>
        <dbReference type="ARBA" id="ARBA00022692"/>
    </source>
</evidence>
<evidence type="ECO:0000256" key="1">
    <source>
        <dbReference type="ARBA" id="ARBA00004370"/>
    </source>
</evidence>
<dbReference type="Pfam" id="PF03381">
    <property type="entry name" value="CDC50"/>
    <property type="match status" value="1"/>
</dbReference>
<dbReference type="EMBL" id="JAJJMA010024659">
    <property type="protein sequence ID" value="MCL7023640.1"/>
    <property type="molecule type" value="Genomic_DNA"/>
</dbReference>
<keyword evidence="5" id="KW-0472">Membrane</keyword>
<accession>A0AA41RTR0</accession>
<name>A0AA41RTR0_PAPNU</name>
<sequence>PKFMKKPVYIYYELDNFYQNHRRYVESSSTQQLWRKEYENKTRSCRPINLTPNRTSIVPCGLKAWSLFNDTYTFFVNDGFLNVSKEGIAWKSDKGKFGKDVFPKNFQGGGMIGGAKLNASIP</sequence>
<evidence type="ECO:0000256" key="2">
    <source>
        <dbReference type="ARBA" id="ARBA00009457"/>
    </source>
</evidence>
<dbReference type="AlphaFoldDB" id="A0AA41RTR0"/>
<dbReference type="GO" id="GO:0005783">
    <property type="term" value="C:endoplasmic reticulum"/>
    <property type="evidence" value="ECO:0007669"/>
    <property type="project" value="TreeGrafter"/>
</dbReference>
<dbReference type="PANTHER" id="PTHR10926:SF72">
    <property type="entry name" value="ALA-INTERACTING SUBUNIT"/>
    <property type="match status" value="1"/>
</dbReference>
<dbReference type="PANTHER" id="PTHR10926">
    <property type="entry name" value="CELL CYCLE CONTROL PROTEIN 50"/>
    <property type="match status" value="1"/>
</dbReference>
<protein>
    <submittedName>
        <fullName evidence="6">Uncharacterized protein</fullName>
    </submittedName>
</protein>
<keyword evidence="7" id="KW-1185">Reference proteome</keyword>
<dbReference type="GO" id="GO:0005886">
    <property type="term" value="C:plasma membrane"/>
    <property type="evidence" value="ECO:0007669"/>
    <property type="project" value="TreeGrafter"/>
</dbReference>
<evidence type="ECO:0000313" key="6">
    <source>
        <dbReference type="EMBL" id="MCL7023640.1"/>
    </source>
</evidence>
<evidence type="ECO:0000313" key="7">
    <source>
        <dbReference type="Proteomes" id="UP001177140"/>
    </source>
</evidence>
<keyword evidence="4" id="KW-1133">Transmembrane helix</keyword>
<comment type="caution">
    <text evidence="6">The sequence shown here is derived from an EMBL/GenBank/DDBJ whole genome shotgun (WGS) entry which is preliminary data.</text>
</comment>
<dbReference type="GO" id="GO:0005794">
    <property type="term" value="C:Golgi apparatus"/>
    <property type="evidence" value="ECO:0007669"/>
    <property type="project" value="TreeGrafter"/>
</dbReference>
<dbReference type="InterPro" id="IPR005045">
    <property type="entry name" value="CDC50/LEM3_fam"/>
</dbReference>